<evidence type="ECO:0000259" key="7">
    <source>
        <dbReference type="PROSITE" id="PS50112"/>
    </source>
</evidence>
<accession>A0ABX8ZJN9</accession>
<evidence type="ECO:0000256" key="3">
    <source>
        <dbReference type="ARBA" id="ARBA00022553"/>
    </source>
</evidence>
<dbReference type="InterPro" id="IPR035965">
    <property type="entry name" value="PAS-like_dom_sf"/>
</dbReference>
<dbReference type="Proteomes" id="UP000824280">
    <property type="component" value="Chromosome"/>
</dbReference>
<feature type="domain" description="PAS" evidence="7">
    <location>
        <begin position="406"/>
        <end position="448"/>
    </location>
</feature>
<feature type="domain" description="Histidine kinase" evidence="6">
    <location>
        <begin position="515"/>
        <end position="723"/>
    </location>
</feature>
<dbReference type="InterPro" id="IPR007890">
    <property type="entry name" value="CHASE2"/>
</dbReference>
<dbReference type="Pfam" id="PF02518">
    <property type="entry name" value="HATPase_c"/>
    <property type="match status" value="1"/>
</dbReference>
<dbReference type="PIRSF" id="PIRSF037347">
    <property type="entry name" value="STHK_CHASE2_PAS_prd"/>
    <property type="match status" value="1"/>
</dbReference>
<dbReference type="Gene3D" id="3.30.565.10">
    <property type="entry name" value="Histidine kinase-like ATPase, C-terminal domain"/>
    <property type="match status" value="1"/>
</dbReference>
<dbReference type="InterPro" id="IPR003661">
    <property type="entry name" value="HisK_dim/P_dom"/>
</dbReference>
<dbReference type="EMBL" id="CP081297">
    <property type="protein sequence ID" value="QZD87408.1"/>
    <property type="molecule type" value="Genomic_DNA"/>
</dbReference>
<evidence type="ECO:0000256" key="2">
    <source>
        <dbReference type="ARBA" id="ARBA00012438"/>
    </source>
</evidence>
<evidence type="ECO:0000256" key="1">
    <source>
        <dbReference type="ARBA" id="ARBA00000085"/>
    </source>
</evidence>
<feature type="transmembrane region" description="Helical" evidence="5">
    <location>
        <begin position="334"/>
        <end position="352"/>
    </location>
</feature>
<keyword evidence="9" id="KW-1185">Reference proteome</keyword>
<dbReference type="PRINTS" id="PR00344">
    <property type="entry name" value="BCTRLSENSOR"/>
</dbReference>
<dbReference type="InterPro" id="IPR017181">
    <property type="entry name" value="Sig_transdc_His_kin_CHASE2"/>
</dbReference>
<dbReference type="PROSITE" id="PS50112">
    <property type="entry name" value="PAS"/>
    <property type="match status" value="1"/>
</dbReference>
<dbReference type="SUPFAM" id="SSF55874">
    <property type="entry name" value="ATPase domain of HSP90 chaperone/DNA topoisomerase II/histidine kinase"/>
    <property type="match status" value="1"/>
</dbReference>
<dbReference type="SMART" id="SM00388">
    <property type="entry name" value="HisKA"/>
    <property type="match status" value="1"/>
</dbReference>
<evidence type="ECO:0000313" key="8">
    <source>
        <dbReference type="EMBL" id="QZD87408.1"/>
    </source>
</evidence>
<dbReference type="InterPro" id="IPR003594">
    <property type="entry name" value="HATPase_dom"/>
</dbReference>
<dbReference type="SUPFAM" id="SSF47384">
    <property type="entry name" value="Homodimeric domain of signal transducing histidine kinase"/>
    <property type="match status" value="1"/>
</dbReference>
<feature type="transmembrane region" description="Helical" evidence="5">
    <location>
        <begin position="310"/>
        <end position="328"/>
    </location>
</feature>
<protein>
    <recommendedName>
        <fullName evidence="2">histidine kinase</fullName>
        <ecNumber evidence="2">2.7.13.3</ecNumber>
    </recommendedName>
</protein>
<dbReference type="SMART" id="SM00091">
    <property type="entry name" value="PAS"/>
    <property type="match status" value="1"/>
</dbReference>
<dbReference type="SUPFAM" id="SSF55785">
    <property type="entry name" value="PYP-like sensor domain (PAS domain)"/>
    <property type="match status" value="1"/>
</dbReference>
<dbReference type="Pfam" id="PF13188">
    <property type="entry name" value="PAS_8"/>
    <property type="match status" value="1"/>
</dbReference>
<name>A0ABX8ZJN9_9SPHN</name>
<dbReference type="Gene3D" id="1.10.287.130">
    <property type="match status" value="1"/>
</dbReference>
<evidence type="ECO:0000313" key="9">
    <source>
        <dbReference type="Proteomes" id="UP000824280"/>
    </source>
</evidence>
<dbReference type="SMART" id="SM01080">
    <property type="entry name" value="CHASE2"/>
    <property type="match status" value="1"/>
</dbReference>
<dbReference type="CDD" id="cd00130">
    <property type="entry name" value="PAS"/>
    <property type="match status" value="1"/>
</dbReference>
<dbReference type="InterPro" id="IPR036890">
    <property type="entry name" value="HATPase_C_sf"/>
</dbReference>
<dbReference type="InterPro" id="IPR004358">
    <property type="entry name" value="Sig_transdc_His_kin-like_C"/>
</dbReference>
<gene>
    <name evidence="8" type="ORF">K3166_01455</name>
</gene>
<keyword evidence="5" id="KW-1133">Transmembrane helix</keyword>
<organism evidence="8 9">
    <name type="scientific">Qipengyuania psychrotolerans</name>
    <dbReference type="NCBI Taxonomy" id="2867238"/>
    <lineage>
        <taxon>Bacteria</taxon>
        <taxon>Pseudomonadati</taxon>
        <taxon>Pseudomonadota</taxon>
        <taxon>Alphaproteobacteria</taxon>
        <taxon>Sphingomonadales</taxon>
        <taxon>Erythrobacteraceae</taxon>
        <taxon>Qipengyuania</taxon>
    </lineage>
</organism>
<evidence type="ECO:0000256" key="5">
    <source>
        <dbReference type="SAM" id="Phobius"/>
    </source>
</evidence>
<dbReference type="CDD" id="cd00082">
    <property type="entry name" value="HisKA"/>
    <property type="match status" value="1"/>
</dbReference>
<feature type="region of interest" description="Disordered" evidence="4">
    <location>
        <begin position="657"/>
        <end position="682"/>
    </location>
</feature>
<dbReference type="InterPro" id="IPR005467">
    <property type="entry name" value="His_kinase_dom"/>
</dbReference>
<keyword evidence="5" id="KW-0812">Transmembrane</keyword>
<reference evidence="8 9" key="1">
    <citation type="submission" date="2021-08" db="EMBL/GenBank/DDBJ databases">
        <title>Comparative Genomics Analysis of the Genus Qipengyuania Reveals Extensive Genetic Diversity and Metabolic Versatility, Including the Description of Fifteen Novel Species.</title>
        <authorList>
            <person name="Liu Y."/>
        </authorList>
    </citation>
    <scope>NUCLEOTIDE SEQUENCE [LARGE SCALE GENOMIC DNA]</scope>
    <source>
        <strain evidence="8 9">1XM2-8</strain>
    </source>
</reference>
<keyword evidence="3" id="KW-0597">Phosphoprotein</keyword>
<sequence length="723" mass="77923">MTKLRLVAEWALLLLAAAALVFAAQQRGLVERLDLWLLDMASWGKAAEPNPDIVIVEIDDRSLARIGNWPWQRDAHAELIDQLSRAGPRVIAADILFLDPADPNHDQALAQSIRSAGNVVLPHTFGPLIGTSSSVTAVMPIDPLLQAAQGVGHVAVEPDADGVIRRFDLSRDISGTKFPHFAASVVEIGGEAGTSFPLPTNAPAIIPYNRAGSFPSASASDVVAGEVPGEFFRDKIVLIGATAQGLGDRYSVPDYAGRLMSGVENQANLLSAIYDHKLIRKLPAFWALAIQFSALVLLFIAFWKLRPRAALIASIGLMAALVVISFMMLRIGCVWFATGPALLAIVIAYPLWGWRRLASVSRFLETEARALSVDGATSRRPAGEGFDVVARQVSLLKNLTSEVSRNLQLVQDVLDASPDAMLVTGGDGQIVMANSRAEVLFDFADEELRRDFLGLVVDIGAEYDEISHELSCADGSSFLLAKAPIDPSIGSEVLVLRDITRIKDDERQRRETLEFLSHDMRSPQVAIIGLSGIAGSSLDPAARLGRIEDQARRTLKLTDDFVQIARLETEGVTKQEAELNSILHEASDRAFALAHRKNIQIVTQENEEPVFADVDPSAIGRALDNLLSNAIKFSPEGAKVEIALDTSREGQFAFSVADQGPGLPAERQNDPYARFGAKSDEGGPSSGLGLAFVKQVVDKHGGSIAVRSDAASGTRIEFVLPYS</sequence>
<dbReference type="PANTHER" id="PTHR43547:SF2">
    <property type="entry name" value="HYBRID SIGNAL TRANSDUCTION HISTIDINE KINASE C"/>
    <property type="match status" value="1"/>
</dbReference>
<dbReference type="Gene3D" id="3.30.450.20">
    <property type="entry name" value="PAS domain"/>
    <property type="match status" value="1"/>
</dbReference>
<dbReference type="SMART" id="SM00387">
    <property type="entry name" value="HATPase_c"/>
    <property type="match status" value="1"/>
</dbReference>
<feature type="transmembrane region" description="Helical" evidence="5">
    <location>
        <begin position="284"/>
        <end position="303"/>
    </location>
</feature>
<comment type="catalytic activity">
    <reaction evidence="1">
        <text>ATP + protein L-histidine = ADP + protein N-phospho-L-histidine.</text>
        <dbReference type="EC" id="2.7.13.3"/>
    </reaction>
</comment>
<dbReference type="EC" id="2.7.13.3" evidence="2"/>
<proteinExistence type="predicted"/>
<keyword evidence="5" id="KW-0472">Membrane</keyword>
<dbReference type="PROSITE" id="PS50109">
    <property type="entry name" value="HIS_KIN"/>
    <property type="match status" value="1"/>
</dbReference>
<dbReference type="PANTHER" id="PTHR43547">
    <property type="entry name" value="TWO-COMPONENT HISTIDINE KINASE"/>
    <property type="match status" value="1"/>
</dbReference>
<dbReference type="InterPro" id="IPR036097">
    <property type="entry name" value="HisK_dim/P_sf"/>
</dbReference>
<dbReference type="RefSeq" id="WP_221422946.1">
    <property type="nucleotide sequence ID" value="NZ_CP081297.1"/>
</dbReference>
<dbReference type="Pfam" id="PF05226">
    <property type="entry name" value="CHASE2"/>
    <property type="match status" value="1"/>
</dbReference>
<evidence type="ECO:0000259" key="6">
    <source>
        <dbReference type="PROSITE" id="PS50109"/>
    </source>
</evidence>
<evidence type="ECO:0000256" key="4">
    <source>
        <dbReference type="SAM" id="MobiDB-lite"/>
    </source>
</evidence>
<dbReference type="CDD" id="cd00075">
    <property type="entry name" value="HATPase"/>
    <property type="match status" value="1"/>
</dbReference>
<dbReference type="InterPro" id="IPR000014">
    <property type="entry name" value="PAS"/>
</dbReference>